<sequence>MSTVHSQFPQELVDQVIDFLYDDPQSLKACFSCMLGVGSTLQIRTFSKPATSSQRASESSATSCSLKTALFSTISARLPPPDSAGIPTITTSTLLRPNWAASQAYMPSLLSFTAAFTHVTRLVLVCNFHPTAEPAQLLSMISHFAALQELSPRDFIPDFSLNAILRTLVMRDCMWMDAGRISNLVAPGLEHLTIELYSRQAADRSQSLACP</sequence>
<evidence type="ECO:0000313" key="2">
    <source>
        <dbReference type="Proteomes" id="UP001218188"/>
    </source>
</evidence>
<keyword evidence="2" id="KW-1185">Reference proteome</keyword>
<protein>
    <recommendedName>
        <fullName evidence="3">F-box domain-containing protein</fullName>
    </recommendedName>
</protein>
<proteinExistence type="predicted"/>
<evidence type="ECO:0008006" key="3">
    <source>
        <dbReference type="Google" id="ProtNLM"/>
    </source>
</evidence>
<dbReference type="Proteomes" id="UP001218188">
    <property type="component" value="Unassembled WGS sequence"/>
</dbReference>
<evidence type="ECO:0000313" key="1">
    <source>
        <dbReference type="EMBL" id="KAJ7040689.1"/>
    </source>
</evidence>
<dbReference type="AlphaFoldDB" id="A0AAD6XCX8"/>
<organism evidence="1 2">
    <name type="scientific">Mycena alexandri</name>
    <dbReference type="NCBI Taxonomy" id="1745969"/>
    <lineage>
        <taxon>Eukaryota</taxon>
        <taxon>Fungi</taxon>
        <taxon>Dikarya</taxon>
        <taxon>Basidiomycota</taxon>
        <taxon>Agaricomycotina</taxon>
        <taxon>Agaricomycetes</taxon>
        <taxon>Agaricomycetidae</taxon>
        <taxon>Agaricales</taxon>
        <taxon>Marasmiineae</taxon>
        <taxon>Mycenaceae</taxon>
        <taxon>Mycena</taxon>
    </lineage>
</organism>
<gene>
    <name evidence="1" type="ORF">C8F04DRAFT_1253615</name>
</gene>
<reference evidence="1" key="1">
    <citation type="submission" date="2023-03" db="EMBL/GenBank/DDBJ databases">
        <title>Massive genome expansion in bonnet fungi (Mycena s.s.) driven by repeated elements and novel gene families across ecological guilds.</title>
        <authorList>
            <consortium name="Lawrence Berkeley National Laboratory"/>
            <person name="Harder C.B."/>
            <person name="Miyauchi S."/>
            <person name="Viragh M."/>
            <person name="Kuo A."/>
            <person name="Thoen E."/>
            <person name="Andreopoulos B."/>
            <person name="Lu D."/>
            <person name="Skrede I."/>
            <person name="Drula E."/>
            <person name="Henrissat B."/>
            <person name="Morin E."/>
            <person name="Kohler A."/>
            <person name="Barry K."/>
            <person name="LaButti K."/>
            <person name="Morin E."/>
            <person name="Salamov A."/>
            <person name="Lipzen A."/>
            <person name="Mereny Z."/>
            <person name="Hegedus B."/>
            <person name="Baldrian P."/>
            <person name="Stursova M."/>
            <person name="Weitz H."/>
            <person name="Taylor A."/>
            <person name="Grigoriev I.V."/>
            <person name="Nagy L.G."/>
            <person name="Martin F."/>
            <person name="Kauserud H."/>
        </authorList>
    </citation>
    <scope>NUCLEOTIDE SEQUENCE</scope>
    <source>
        <strain evidence="1">CBHHK200</strain>
    </source>
</reference>
<comment type="caution">
    <text evidence="1">The sequence shown here is derived from an EMBL/GenBank/DDBJ whole genome shotgun (WGS) entry which is preliminary data.</text>
</comment>
<accession>A0AAD6XCX8</accession>
<dbReference type="EMBL" id="JARJCM010000020">
    <property type="protein sequence ID" value="KAJ7040689.1"/>
    <property type="molecule type" value="Genomic_DNA"/>
</dbReference>
<name>A0AAD6XCX8_9AGAR</name>